<dbReference type="InterPro" id="IPR039741">
    <property type="entry name" value="UDP-sugar_pyrophosphorylase"/>
</dbReference>
<keyword evidence="2" id="KW-1185">Reference proteome</keyword>
<evidence type="ECO:0000313" key="2">
    <source>
        <dbReference type="Proteomes" id="UP000036987"/>
    </source>
</evidence>
<proteinExistence type="predicted"/>
<dbReference type="OrthoDB" id="2020092at2759"/>
<gene>
    <name evidence="1" type="ORF">ZOSMA_190G00140</name>
</gene>
<dbReference type="EMBL" id="LFYR01000696">
    <property type="protein sequence ID" value="KMZ70911.1"/>
    <property type="molecule type" value="Genomic_DNA"/>
</dbReference>
<protein>
    <submittedName>
        <fullName evidence="1">UDP-glucose pyrophosphorylase</fullName>
    </submittedName>
</protein>
<dbReference type="PANTHER" id="PTHR11952">
    <property type="entry name" value="UDP- GLUCOSE PYROPHOSPHORYLASE"/>
    <property type="match status" value="1"/>
</dbReference>
<evidence type="ECO:0000313" key="1">
    <source>
        <dbReference type="EMBL" id="KMZ70911.1"/>
    </source>
</evidence>
<name>A0A0K9PPL0_ZOSMR</name>
<dbReference type="Proteomes" id="UP000036987">
    <property type="component" value="Unassembled WGS sequence"/>
</dbReference>
<accession>A0A0K9PPL0</accession>
<dbReference type="AlphaFoldDB" id="A0A0K9PPL0"/>
<dbReference type="STRING" id="29655.A0A0K9PPL0"/>
<organism evidence="1 2">
    <name type="scientific">Zostera marina</name>
    <name type="common">Eelgrass</name>
    <dbReference type="NCBI Taxonomy" id="29655"/>
    <lineage>
        <taxon>Eukaryota</taxon>
        <taxon>Viridiplantae</taxon>
        <taxon>Streptophyta</taxon>
        <taxon>Embryophyta</taxon>
        <taxon>Tracheophyta</taxon>
        <taxon>Spermatophyta</taxon>
        <taxon>Magnoliopsida</taxon>
        <taxon>Liliopsida</taxon>
        <taxon>Zosteraceae</taxon>
        <taxon>Zostera</taxon>
    </lineage>
</organism>
<feature type="non-terminal residue" evidence="1">
    <location>
        <position position="468"/>
    </location>
</feature>
<dbReference type="SUPFAM" id="SSF53448">
    <property type="entry name" value="Nucleotide-diphospho-sugar transferases"/>
    <property type="match status" value="1"/>
</dbReference>
<dbReference type="Gene3D" id="3.90.550.10">
    <property type="entry name" value="Spore Coat Polysaccharide Biosynthesis Protein SpsA, Chain A"/>
    <property type="match status" value="1"/>
</dbReference>
<sequence>MALTAMANTPAGGFSIATFYSSRIRFLSNSNLQFPRRPRRSHHDQPRPFLHLRTKRLILSIPHSTSPRVTTTSEEGASLFLEVDPREEFGRLDSLRSRLKKARSVDEKVRILDSDSRVKRFSKSGMLKNLKVREVFLVKCLVAAGQGHVVGLGTEEEEDMHVERSGLRKALGVLAGMVEKWELSGVMNGMEGVKYIKEGEGDDFKRLLRVLEDVERFYDSAGGILGYQIMVLEFLFPSILKGQSVSHYYDKSMKQEVVEFHVPNGVDLMEDNEYASQAALWGIEGLPSLGEIYPLGGAGDRLGLIDHNTGECLPAAMLPYCGRTLLEGLIRDLQAREFLYFKIYGEQCITPVAIMTSSVKNNHEHITTLCQNLNWFGRGCRSFQLFEQPLVPVISAEDGQWLMNKPFTPILKPGGHGAIWKLAHDKDIFKWFYGYGRKGATIRQVSNVVAATDVTLLALSGFGLHHKK</sequence>
<dbReference type="InterPro" id="IPR029044">
    <property type="entry name" value="Nucleotide-diphossugar_trans"/>
</dbReference>
<reference evidence="2" key="1">
    <citation type="journal article" date="2016" name="Nature">
        <title>The genome of the seagrass Zostera marina reveals angiosperm adaptation to the sea.</title>
        <authorList>
            <person name="Olsen J.L."/>
            <person name="Rouze P."/>
            <person name="Verhelst B."/>
            <person name="Lin Y.-C."/>
            <person name="Bayer T."/>
            <person name="Collen J."/>
            <person name="Dattolo E."/>
            <person name="De Paoli E."/>
            <person name="Dittami S."/>
            <person name="Maumus F."/>
            <person name="Michel G."/>
            <person name="Kersting A."/>
            <person name="Lauritano C."/>
            <person name="Lohaus R."/>
            <person name="Toepel M."/>
            <person name="Tonon T."/>
            <person name="Vanneste K."/>
            <person name="Amirebrahimi M."/>
            <person name="Brakel J."/>
            <person name="Bostroem C."/>
            <person name="Chovatia M."/>
            <person name="Grimwood J."/>
            <person name="Jenkins J.W."/>
            <person name="Jueterbock A."/>
            <person name="Mraz A."/>
            <person name="Stam W.T."/>
            <person name="Tice H."/>
            <person name="Bornberg-Bauer E."/>
            <person name="Green P.J."/>
            <person name="Pearson G.A."/>
            <person name="Procaccini G."/>
            <person name="Duarte C.M."/>
            <person name="Schmutz J."/>
            <person name="Reusch T.B.H."/>
            <person name="Van de Peer Y."/>
        </authorList>
    </citation>
    <scope>NUCLEOTIDE SEQUENCE [LARGE SCALE GENOMIC DNA]</scope>
    <source>
        <strain evidence="2">cv. Finnish</strain>
    </source>
</reference>
<comment type="caution">
    <text evidence="1">The sequence shown here is derived from an EMBL/GenBank/DDBJ whole genome shotgun (WGS) entry which is preliminary data.</text>
</comment>
<dbReference type="PANTHER" id="PTHR11952:SF14">
    <property type="entry name" value="UTP--GLUCOSE-1-PHOSPHATE URIDYLYLTRANSFERASE 3, CHLOROPLASTIC"/>
    <property type="match status" value="1"/>
</dbReference>